<evidence type="ECO:0008006" key="3">
    <source>
        <dbReference type="Google" id="ProtNLM"/>
    </source>
</evidence>
<dbReference type="AlphaFoldDB" id="A0A9E2L1C8"/>
<organism evidence="1 2">
    <name type="scientific">Candidatus Treponema excrementipullorum</name>
    <dbReference type="NCBI Taxonomy" id="2838768"/>
    <lineage>
        <taxon>Bacteria</taxon>
        <taxon>Pseudomonadati</taxon>
        <taxon>Spirochaetota</taxon>
        <taxon>Spirochaetia</taxon>
        <taxon>Spirochaetales</taxon>
        <taxon>Treponemataceae</taxon>
        <taxon>Treponema</taxon>
    </lineage>
</organism>
<proteinExistence type="predicted"/>
<protein>
    <recommendedName>
        <fullName evidence="3">Lipoprotein</fullName>
    </recommendedName>
</protein>
<name>A0A9E2L1C8_9SPIR</name>
<dbReference type="EMBL" id="JAHLFV010000052">
    <property type="protein sequence ID" value="MBU3849375.1"/>
    <property type="molecule type" value="Genomic_DNA"/>
</dbReference>
<comment type="caution">
    <text evidence="1">The sequence shown here is derived from an EMBL/GenBank/DDBJ whole genome shotgun (WGS) entry which is preliminary data.</text>
</comment>
<gene>
    <name evidence="1" type="ORF">IAA16_02285</name>
</gene>
<reference evidence="1" key="2">
    <citation type="submission" date="2021-04" db="EMBL/GenBank/DDBJ databases">
        <authorList>
            <person name="Gilroy R."/>
        </authorList>
    </citation>
    <scope>NUCLEOTIDE SEQUENCE</scope>
    <source>
        <strain evidence="1">Gambia15-2214</strain>
    </source>
</reference>
<dbReference type="PROSITE" id="PS51257">
    <property type="entry name" value="PROKAR_LIPOPROTEIN"/>
    <property type="match status" value="1"/>
</dbReference>
<evidence type="ECO:0000313" key="2">
    <source>
        <dbReference type="Proteomes" id="UP000823914"/>
    </source>
</evidence>
<reference evidence="1" key="1">
    <citation type="journal article" date="2021" name="PeerJ">
        <title>Extensive microbial diversity within the chicken gut microbiome revealed by metagenomics and culture.</title>
        <authorList>
            <person name="Gilroy R."/>
            <person name="Ravi A."/>
            <person name="Getino M."/>
            <person name="Pursley I."/>
            <person name="Horton D.L."/>
            <person name="Alikhan N.F."/>
            <person name="Baker D."/>
            <person name="Gharbi K."/>
            <person name="Hall N."/>
            <person name="Watson M."/>
            <person name="Adriaenssens E.M."/>
            <person name="Foster-Nyarko E."/>
            <person name="Jarju S."/>
            <person name="Secka A."/>
            <person name="Antonio M."/>
            <person name="Oren A."/>
            <person name="Chaudhuri R.R."/>
            <person name="La Ragione R."/>
            <person name="Hildebrand F."/>
            <person name="Pallen M.J."/>
        </authorList>
    </citation>
    <scope>NUCLEOTIDE SEQUENCE</scope>
    <source>
        <strain evidence="1">Gambia15-2214</strain>
    </source>
</reference>
<evidence type="ECO:0000313" key="1">
    <source>
        <dbReference type="EMBL" id="MBU3849375.1"/>
    </source>
</evidence>
<accession>A0A9E2L1C8</accession>
<sequence>MKRLFYILFGIFFLCFFIGCQAFVTPMFQTSRDVSSQIADLSTKDIVANIDRFAGSPEKTVAVLNELGERQEEIKSLLPSEKSAILKAGVSATIPMKEISAIADSTMNSGESGTDPNKVLESVLSSVPEMDTKALEVILESDFEGITTQDIVLSSVAVAMSAVKKEGGDTNQLAEKLKGAITYTEDADGSGSVSFTGDGFTDASSKEALNAVAGALDKVVKDPQRKNEEILPGVSVDTLIGMISGGANEKN</sequence>
<dbReference type="Proteomes" id="UP000823914">
    <property type="component" value="Unassembled WGS sequence"/>
</dbReference>